<dbReference type="Proteomes" id="UP001164250">
    <property type="component" value="Chromosome 11"/>
</dbReference>
<accession>A0ACC1A9N6</accession>
<organism evidence="1 2">
    <name type="scientific">Pistacia atlantica</name>
    <dbReference type="NCBI Taxonomy" id="434234"/>
    <lineage>
        <taxon>Eukaryota</taxon>
        <taxon>Viridiplantae</taxon>
        <taxon>Streptophyta</taxon>
        <taxon>Embryophyta</taxon>
        <taxon>Tracheophyta</taxon>
        <taxon>Spermatophyta</taxon>
        <taxon>Magnoliopsida</taxon>
        <taxon>eudicotyledons</taxon>
        <taxon>Gunneridae</taxon>
        <taxon>Pentapetalae</taxon>
        <taxon>rosids</taxon>
        <taxon>malvids</taxon>
        <taxon>Sapindales</taxon>
        <taxon>Anacardiaceae</taxon>
        <taxon>Pistacia</taxon>
    </lineage>
</organism>
<gene>
    <name evidence="1" type="ORF">Patl1_29924</name>
</gene>
<keyword evidence="2" id="KW-1185">Reference proteome</keyword>
<protein>
    <submittedName>
        <fullName evidence="1">Uncharacterized protein</fullName>
    </submittedName>
</protein>
<dbReference type="EMBL" id="CM047907">
    <property type="protein sequence ID" value="KAJ0083517.1"/>
    <property type="molecule type" value="Genomic_DNA"/>
</dbReference>
<comment type="caution">
    <text evidence="1">The sequence shown here is derived from an EMBL/GenBank/DDBJ whole genome shotgun (WGS) entry which is preliminary data.</text>
</comment>
<sequence>MELDLADTLMKVGMFVLVQVLVYFILTNSSDIFSKNKMVRSLSFKPVRSSSIRRILAALSDLPGEPSPSSRGSRSNQELPIIEGERILLI</sequence>
<proteinExistence type="predicted"/>
<evidence type="ECO:0000313" key="2">
    <source>
        <dbReference type="Proteomes" id="UP001164250"/>
    </source>
</evidence>
<reference evidence="2" key="1">
    <citation type="journal article" date="2023" name="G3 (Bethesda)">
        <title>Genome assembly and association tests identify interacting loci associated with vigor, precocity, and sex in interspecific pistachio rootstocks.</title>
        <authorList>
            <person name="Palmer W."/>
            <person name="Jacygrad E."/>
            <person name="Sagayaradj S."/>
            <person name="Cavanaugh K."/>
            <person name="Han R."/>
            <person name="Bertier L."/>
            <person name="Beede B."/>
            <person name="Kafkas S."/>
            <person name="Golino D."/>
            <person name="Preece J."/>
            <person name="Michelmore R."/>
        </authorList>
    </citation>
    <scope>NUCLEOTIDE SEQUENCE [LARGE SCALE GENOMIC DNA]</scope>
</reference>
<name>A0ACC1A9N6_9ROSI</name>
<evidence type="ECO:0000313" key="1">
    <source>
        <dbReference type="EMBL" id="KAJ0083517.1"/>
    </source>
</evidence>